<dbReference type="InterPro" id="IPR029064">
    <property type="entry name" value="Ribosomal_eL30-like_sf"/>
</dbReference>
<reference evidence="7" key="1">
    <citation type="journal article" date="2013" name="Proc. Natl. Acad. Sci. U.S.A.">
        <title>Improving the coverage of the cyanobacterial phylum using diversity-driven genome sequencing.</title>
        <authorList>
            <person name="Shih P.M."/>
            <person name="Wu D."/>
            <person name="Latifi A."/>
            <person name="Axen S.D."/>
            <person name="Fewer D.P."/>
            <person name="Talla E."/>
            <person name="Calteau A."/>
            <person name="Cai F."/>
            <person name="Tandeau de Marsac N."/>
            <person name="Rippka R."/>
            <person name="Herdman M."/>
            <person name="Sivonen K."/>
            <person name="Coursin T."/>
            <person name="Laurent T."/>
            <person name="Goodwin L."/>
            <person name="Nolan M."/>
            <person name="Davenport K.W."/>
            <person name="Han C.S."/>
            <person name="Rubin E.M."/>
            <person name="Eisen J.A."/>
            <person name="Woyke T."/>
            <person name="Gugger M."/>
            <person name="Kerfeld C.A."/>
        </authorList>
    </citation>
    <scope>NUCLEOTIDE SEQUENCE [LARGE SCALE GENOMIC DNA]</scope>
    <source>
        <strain evidence="7">ATCC 29371 / PCC 7437</strain>
    </source>
</reference>
<sequence>MSEKPFTKRDRIPKHLNQTKSQPQERKLKPQSSRKSDQIEFSPKPEQEDSELVYGRHSVLAILKSERDIARIWVTAKLRQIPQFYSLLQEAKANGAVIDEVEMRRLDLLTQGGNHQGIAVQIAPYSYWELEDLLQHAKTTTTEPVIIIADGINDPHNLGAIIRTAEAMGVQGLVIPQRRAVGVTSTVMKVAAGALANFPVARVVNLNQALDKLKEAGFWLYGTTSESSKLLHTINFRGAIGLVVGSEGKGLSPLIQRNCDELVAIPLSGETPSLNASVAAAIAIYEICRQRFSN</sequence>
<dbReference type="SMART" id="SM00967">
    <property type="entry name" value="SpoU_sub_bind"/>
    <property type="match status" value="1"/>
</dbReference>
<evidence type="ECO:0000313" key="7">
    <source>
        <dbReference type="Proteomes" id="UP000010473"/>
    </source>
</evidence>
<dbReference type="RefSeq" id="WP_015193913.1">
    <property type="nucleotide sequence ID" value="NC_019748.1"/>
</dbReference>
<dbReference type="GO" id="GO:0006396">
    <property type="term" value="P:RNA processing"/>
    <property type="evidence" value="ECO:0007669"/>
    <property type="project" value="InterPro"/>
</dbReference>
<dbReference type="Gene3D" id="3.40.1280.10">
    <property type="match status" value="1"/>
</dbReference>
<dbReference type="OrthoDB" id="9794400at2"/>
<dbReference type="SUPFAM" id="SSF55315">
    <property type="entry name" value="L30e-like"/>
    <property type="match status" value="1"/>
</dbReference>
<name>K9XUG6_STAC7</name>
<dbReference type="InterPro" id="IPR029026">
    <property type="entry name" value="tRNA_m1G_MTases_N"/>
</dbReference>
<dbReference type="CDD" id="cd18103">
    <property type="entry name" value="SpoU-like_RlmB"/>
    <property type="match status" value="1"/>
</dbReference>
<dbReference type="Gene3D" id="3.30.1330.30">
    <property type="match status" value="1"/>
</dbReference>
<keyword evidence="2 6" id="KW-0489">Methyltransferase</keyword>
<dbReference type="InterPro" id="IPR029028">
    <property type="entry name" value="Alpha/beta_knot_MTases"/>
</dbReference>
<keyword evidence="7" id="KW-1185">Reference proteome</keyword>
<dbReference type="KEGG" id="scs:Sta7437_2720"/>
<organism evidence="6 7">
    <name type="scientific">Stanieria cyanosphaera (strain ATCC 29371 / PCC 7437)</name>
    <dbReference type="NCBI Taxonomy" id="111780"/>
    <lineage>
        <taxon>Bacteria</taxon>
        <taxon>Bacillati</taxon>
        <taxon>Cyanobacteriota</taxon>
        <taxon>Cyanophyceae</taxon>
        <taxon>Pleurocapsales</taxon>
        <taxon>Dermocarpellaceae</taxon>
        <taxon>Stanieria</taxon>
    </lineage>
</organism>
<dbReference type="PANTHER" id="PTHR46429">
    <property type="entry name" value="23S RRNA (GUANOSINE-2'-O-)-METHYLTRANSFERASE RLMB"/>
    <property type="match status" value="1"/>
</dbReference>
<evidence type="ECO:0000256" key="1">
    <source>
        <dbReference type="ARBA" id="ARBA00007228"/>
    </source>
</evidence>
<proteinExistence type="inferred from homology"/>
<comment type="similarity">
    <text evidence="1">Belongs to the class IV-like SAM-binding methyltransferase superfamily. RNA methyltransferase TrmH family.</text>
</comment>
<dbReference type="Pfam" id="PF00588">
    <property type="entry name" value="SpoU_methylase"/>
    <property type="match status" value="1"/>
</dbReference>
<dbReference type="SUPFAM" id="SSF75217">
    <property type="entry name" value="alpha/beta knot"/>
    <property type="match status" value="1"/>
</dbReference>
<dbReference type="Pfam" id="PF08032">
    <property type="entry name" value="SpoU_sub_bind"/>
    <property type="match status" value="1"/>
</dbReference>
<dbReference type="GO" id="GO:0003723">
    <property type="term" value="F:RNA binding"/>
    <property type="evidence" value="ECO:0007669"/>
    <property type="project" value="InterPro"/>
</dbReference>
<evidence type="ECO:0000256" key="4">
    <source>
        <dbReference type="SAM" id="MobiDB-lite"/>
    </source>
</evidence>
<dbReference type="AlphaFoldDB" id="K9XUG6"/>
<dbReference type="Proteomes" id="UP000010473">
    <property type="component" value="Chromosome"/>
</dbReference>
<dbReference type="InterPro" id="IPR013123">
    <property type="entry name" value="SpoU_subst-bd"/>
</dbReference>
<evidence type="ECO:0000256" key="3">
    <source>
        <dbReference type="ARBA" id="ARBA00022679"/>
    </source>
</evidence>
<evidence type="ECO:0000259" key="5">
    <source>
        <dbReference type="SMART" id="SM00967"/>
    </source>
</evidence>
<dbReference type="NCBIfam" id="TIGR00186">
    <property type="entry name" value="rRNA_methyl_3"/>
    <property type="match status" value="1"/>
</dbReference>
<feature type="compositionally biased region" description="Basic and acidic residues" evidence="4">
    <location>
        <begin position="1"/>
        <end position="10"/>
    </location>
</feature>
<dbReference type="InterPro" id="IPR004441">
    <property type="entry name" value="rRNA_MeTrfase_TrmH"/>
</dbReference>
<evidence type="ECO:0000313" key="6">
    <source>
        <dbReference type="EMBL" id="AFZ36245.1"/>
    </source>
</evidence>
<dbReference type="STRING" id="111780.Sta7437_2720"/>
<keyword evidence="3" id="KW-0808">Transferase</keyword>
<feature type="region of interest" description="Disordered" evidence="4">
    <location>
        <begin position="1"/>
        <end position="49"/>
    </location>
</feature>
<accession>K9XUG6</accession>
<gene>
    <name evidence="6" type="ordered locus">Sta7437_2720</name>
</gene>
<dbReference type="FunFam" id="3.40.1280.10:FF:000008">
    <property type="entry name" value="Group 3 RNA methyltransferase TrmH"/>
    <property type="match status" value="1"/>
</dbReference>
<evidence type="ECO:0000256" key="2">
    <source>
        <dbReference type="ARBA" id="ARBA00022603"/>
    </source>
</evidence>
<dbReference type="GO" id="GO:0005829">
    <property type="term" value="C:cytosol"/>
    <property type="evidence" value="ECO:0007669"/>
    <property type="project" value="TreeGrafter"/>
</dbReference>
<dbReference type="PATRIC" id="fig|111780.3.peg.2831"/>
<feature type="domain" description="RNA 2-O ribose methyltransferase substrate binding" evidence="5">
    <location>
        <begin position="52"/>
        <end position="128"/>
    </location>
</feature>
<dbReference type="GO" id="GO:0032259">
    <property type="term" value="P:methylation"/>
    <property type="evidence" value="ECO:0007669"/>
    <property type="project" value="UniProtKB-KW"/>
</dbReference>
<feature type="compositionally biased region" description="Basic and acidic residues" evidence="4">
    <location>
        <begin position="23"/>
        <end position="47"/>
    </location>
</feature>
<dbReference type="EMBL" id="CP003653">
    <property type="protein sequence ID" value="AFZ36245.1"/>
    <property type="molecule type" value="Genomic_DNA"/>
</dbReference>
<protein>
    <submittedName>
        <fullName evidence="6">RNA methyltransferase, TrmH family, group 3</fullName>
    </submittedName>
</protein>
<dbReference type="InterPro" id="IPR001537">
    <property type="entry name" value="SpoU_MeTrfase"/>
</dbReference>
<dbReference type="GO" id="GO:0008173">
    <property type="term" value="F:RNA methyltransferase activity"/>
    <property type="evidence" value="ECO:0007669"/>
    <property type="project" value="InterPro"/>
</dbReference>
<dbReference type="HOGENOM" id="CLU_021322_0_1_3"/>
<dbReference type="PANTHER" id="PTHR46429:SF1">
    <property type="entry name" value="23S RRNA (GUANOSINE-2'-O-)-METHYLTRANSFERASE RLMB"/>
    <property type="match status" value="1"/>
</dbReference>
<dbReference type="eggNOG" id="COG0566">
    <property type="taxonomic scope" value="Bacteria"/>
</dbReference>